<keyword evidence="3" id="KW-1185">Reference proteome</keyword>
<reference evidence="2" key="1">
    <citation type="journal article" date="2023" name="G3 (Bethesda)">
        <title>A reference genome for the long-term kleptoplast-retaining sea slug Elysia crispata morphotype clarki.</title>
        <authorList>
            <person name="Eastman K.E."/>
            <person name="Pendleton A.L."/>
            <person name="Shaikh M.A."/>
            <person name="Suttiyut T."/>
            <person name="Ogas R."/>
            <person name="Tomko P."/>
            <person name="Gavelis G."/>
            <person name="Widhalm J.R."/>
            <person name="Wisecaver J.H."/>
        </authorList>
    </citation>
    <scope>NUCLEOTIDE SEQUENCE</scope>
    <source>
        <strain evidence="2">ECLA1</strain>
    </source>
</reference>
<organism evidence="2 3">
    <name type="scientific">Elysia crispata</name>
    <name type="common">lettuce slug</name>
    <dbReference type="NCBI Taxonomy" id="231223"/>
    <lineage>
        <taxon>Eukaryota</taxon>
        <taxon>Metazoa</taxon>
        <taxon>Spiralia</taxon>
        <taxon>Lophotrochozoa</taxon>
        <taxon>Mollusca</taxon>
        <taxon>Gastropoda</taxon>
        <taxon>Heterobranchia</taxon>
        <taxon>Euthyneura</taxon>
        <taxon>Panpulmonata</taxon>
        <taxon>Sacoglossa</taxon>
        <taxon>Placobranchoidea</taxon>
        <taxon>Plakobranchidae</taxon>
        <taxon>Elysia</taxon>
    </lineage>
</organism>
<comment type="caution">
    <text evidence="2">The sequence shown here is derived from an EMBL/GenBank/DDBJ whole genome shotgun (WGS) entry which is preliminary data.</text>
</comment>
<feature type="signal peptide" evidence="1">
    <location>
        <begin position="1"/>
        <end position="16"/>
    </location>
</feature>
<accession>A0AAE1B579</accession>
<dbReference type="EMBL" id="JAWDGP010000579">
    <property type="protein sequence ID" value="KAK3799390.1"/>
    <property type="molecule type" value="Genomic_DNA"/>
</dbReference>
<dbReference type="Proteomes" id="UP001283361">
    <property type="component" value="Unassembled WGS sequence"/>
</dbReference>
<protein>
    <submittedName>
        <fullName evidence="2">Uncharacterized protein</fullName>
    </submittedName>
</protein>
<keyword evidence="1" id="KW-0732">Signal</keyword>
<evidence type="ECO:0000313" key="2">
    <source>
        <dbReference type="EMBL" id="KAK3799390.1"/>
    </source>
</evidence>
<evidence type="ECO:0000256" key="1">
    <source>
        <dbReference type="SAM" id="SignalP"/>
    </source>
</evidence>
<proteinExistence type="predicted"/>
<gene>
    <name evidence="2" type="ORF">RRG08_013210</name>
</gene>
<sequence length="312" mass="34459">MITCLLKIAVVLSVEALPVSWGSPTTSSPLPSEDTKCSRLQPRDKCWRDQGIELTQPPANGSGASTAPLEGQQTQAYVNVIIAENTGEHCQRQAKFKAALECAMNSMVSCMPIDYRSYIPQPGRMGALVDKLCENTTEINFSCAQRMMHGVQKCRLKKFIEAFGTSKETSTVEITCKNFRFTTECLGAELRPCGCATVRLYETLSRDFLYPPACPGPATNRRPAVCDVRNEALFTQNGSGVPSNPALLWSLISVSYVSRWNTPLLHFPIQIDLFSKNKPNKQNVNKKLREPDYLVLVETQIAAASQGRKTTS</sequence>
<name>A0AAE1B579_9GAST</name>
<feature type="chain" id="PRO_5042197149" evidence="1">
    <location>
        <begin position="17"/>
        <end position="312"/>
    </location>
</feature>
<dbReference type="AlphaFoldDB" id="A0AAE1B579"/>
<evidence type="ECO:0000313" key="3">
    <source>
        <dbReference type="Proteomes" id="UP001283361"/>
    </source>
</evidence>